<dbReference type="OrthoDB" id="67805at2759"/>
<accession>A0A1V9ZUV0</accession>
<feature type="coiled-coil region" evidence="1">
    <location>
        <begin position="159"/>
        <end position="186"/>
    </location>
</feature>
<reference evidence="3 4" key="1">
    <citation type="journal article" date="2014" name="Genome Biol. Evol.">
        <title>The secreted proteins of Achlya hypogyna and Thraustotheca clavata identify the ancestral oomycete secretome and reveal gene acquisitions by horizontal gene transfer.</title>
        <authorList>
            <person name="Misner I."/>
            <person name="Blouin N."/>
            <person name="Leonard G."/>
            <person name="Richards T.A."/>
            <person name="Lane C.E."/>
        </authorList>
    </citation>
    <scope>NUCLEOTIDE SEQUENCE [LARGE SCALE GENOMIC DNA]</scope>
    <source>
        <strain evidence="3 4">ATCC 48635</strain>
    </source>
</reference>
<comment type="caution">
    <text evidence="3">The sequence shown here is derived from an EMBL/GenBank/DDBJ whole genome shotgun (WGS) entry which is preliminary data.</text>
</comment>
<proteinExistence type="predicted"/>
<feature type="coiled-coil region" evidence="1">
    <location>
        <begin position="326"/>
        <end position="374"/>
    </location>
</feature>
<dbReference type="Proteomes" id="UP000243579">
    <property type="component" value="Unassembled WGS sequence"/>
</dbReference>
<feature type="compositionally biased region" description="Basic and acidic residues" evidence="2">
    <location>
        <begin position="112"/>
        <end position="124"/>
    </location>
</feature>
<feature type="coiled-coil region" evidence="1">
    <location>
        <begin position="214"/>
        <end position="283"/>
    </location>
</feature>
<sequence>MLAPRAPVKPPPSTANTTALITKIRKQAKELSELHEELATKDKLIEKLKTAKMSGQVVVQGERQRLKAKEAEAEEWKLKYEKEVKKNDGSMRRLKELKAALDDASKVSTSTSHDEGNDVQDRIPDDSEQANYIRILEEALHVKAAELNISDHAELLLVLTELRQTATRQEEALAEKTARILALEQQLGVRGALSPSAKQSDAIFDFAHSLSDKHKSLEATTADLNEKLQRAQADHREAQAELRKVADQYNDLLRDYEASQGAFEDANARLATVQRASREAEERAGALALTAEDDARRLQELQSLQEDLLTSISDAKASERQSQRSADELATQLREALAAKDELERRLARATEAHESLESVYATLRADSAALQQQCHVLQAAKTALQTELEGIRAYEAQYGDLMACRKGFAELTEAERSLRSDLHTIDQFVATAPTSVYQKRDETAGSFVEWFTVGDLLSRVALLETRRLPPPFVLRLPKLAAYLHELHGSVLTVVQHVAQMEASWAREKFNLVAARDAFDASANLIQTELAMMHTWNAQLQDECQQKHRQGIELEQRLRVCEVLVAETETQRDQLQESYDTAQQAFVALRAKADTDGAEKESFEAQLHDLQRQLNTAEQQRQDRTAAEAAARSLLHETNLALEALRLEHERIVEELDDTRAAHAALTSTLDGVRGQAIDLEAAVQRAAASEREAHILSIAELMRVLTERVAAATEALDIKQQQLETAKAHVQELHNAIWDVYVFLKPQLPASDGPPRDPMAVLQQLPRWVNALVAAEIKQTTALSMKQSLLRHCDSVDYVEPSLSLVRELRKDLVQTQDENQTLKMQLSGARADAWGHQRGEGPLSRAPETRPSTDALRRQSVDKARRSTIADSLRQKLTPAELNSLARAPAKPASTDSAALAKAYLQNAKAASLEEQLDQLRSVFASFRTTDV</sequence>
<feature type="coiled-coil region" evidence="1">
    <location>
        <begin position="703"/>
        <end position="737"/>
    </location>
</feature>
<evidence type="ECO:0000256" key="1">
    <source>
        <dbReference type="SAM" id="Coils"/>
    </source>
</evidence>
<feature type="compositionally biased region" description="Basic and acidic residues" evidence="2">
    <location>
        <begin position="857"/>
        <end position="867"/>
    </location>
</feature>
<evidence type="ECO:0000256" key="2">
    <source>
        <dbReference type="SAM" id="MobiDB-lite"/>
    </source>
</evidence>
<feature type="coiled-coil region" evidence="1">
    <location>
        <begin position="21"/>
        <end position="86"/>
    </location>
</feature>
<evidence type="ECO:0000313" key="4">
    <source>
        <dbReference type="Proteomes" id="UP000243579"/>
    </source>
</evidence>
<feature type="region of interest" description="Disordered" evidence="2">
    <location>
        <begin position="830"/>
        <end position="870"/>
    </location>
</feature>
<name>A0A1V9ZUV0_ACHHY</name>
<organism evidence="3 4">
    <name type="scientific">Achlya hypogyna</name>
    <name type="common">Oomycete</name>
    <name type="synonym">Protoachlya hypogyna</name>
    <dbReference type="NCBI Taxonomy" id="1202772"/>
    <lineage>
        <taxon>Eukaryota</taxon>
        <taxon>Sar</taxon>
        <taxon>Stramenopiles</taxon>
        <taxon>Oomycota</taxon>
        <taxon>Saprolegniomycetes</taxon>
        <taxon>Saprolegniales</taxon>
        <taxon>Achlyaceae</taxon>
        <taxon>Achlya</taxon>
    </lineage>
</organism>
<dbReference type="STRING" id="1202772.A0A1V9ZUV0"/>
<feature type="coiled-coil region" evidence="1">
    <location>
        <begin position="537"/>
        <end position="662"/>
    </location>
</feature>
<feature type="region of interest" description="Disordered" evidence="2">
    <location>
        <begin position="105"/>
        <end position="124"/>
    </location>
</feature>
<dbReference type="AlphaFoldDB" id="A0A1V9ZUV0"/>
<protein>
    <submittedName>
        <fullName evidence="3">Uncharacterized protein</fullName>
    </submittedName>
</protein>
<evidence type="ECO:0000313" key="3">
    <source>
        <dbReference type="EMBL" id="OQS01570.1"/>
    </source>
</evidence>
<keyword evidence="1" id="KW-0175">Coiled coil</keyword>
<gene>
    <name evidence="3" type="ORF">ACHHYP_00568</name>
</gene>
<keyword evidence="4" id="KW-1185">Reference proteome</keyword>
<dbReference type="EMBL" id="JNBR01000005">
    <property type="protein sequence ID" value="OQS01570.1"/>
    <property type="molecule type" value="Genomic_DNA"/>
</dbReference>